<organism evidence="1">
    <name type="scientific">Tetraodon nigroviridis</name>
    <name type="common">Spotted green pufferfish</name>
    <name type="synonym">Chelonodon nigroviridis</name>
    <dbReference type="NCBI Taxonomy" id="99883"/>
    <lineage>
        <taxon>Eukaryota</taxon>
        <taxon>Metazoa</taxon>
        <taxon>Chordata</taxon>
        <taxon>Craniata</taxon>
        <taxon>Vertebrata</taxon>
        <taxon>Euteleostomi</taxon>
        <taxon>Actinopterygii</taxon>
        <taxon>Neopterygii</taxon>
        <taxon>Teleostei</taxon>
        <taxon>Neoteleostei</taxon>
        <taxon>Acanthomorphata</taxon>
        <taxon>Eupercaria</taxon>
        <taxon>Tetraodontiformes</taxon>
        <taxon>Tetradontoidea</taxon>
        <taxon>Tetraodontidae</taxon>
        <taxon>Tetraodon</taxon>
    </lineage>
</organism>
<dbReference type="KEGG" id="tng:GSTEN00015850G001"/>
<reference evidence="1" key="1">
    <citation type="journal article" date="2004" name="Nature">
        <title>Genome duplication in the teleost fish Tetraodon nigroviridis reveals the early vertebrate proto-karyotype.</title>
        <authorList>
            <person name="Jaillon O."/>
            <person name="Aury J.-M."/>
            <person name="Brunet F."/>
            <person name="Petit J.-L."/>
            <person name="Stange-Thomann N."/>
            <person name="Mauceli E."/>
            <person name="Bouneau L."/>
            <person name="Fischer C."/>
            <person name="Ozouf-Costaz C."/>
            <person name="Bernot A."/>
            <person name="Nicaud S."/>
            <person name="Jaffe D."/>
            <person name="Fisher S."/>
            <person name="Lutfalla G."/>
            <person name="Dossat C."/>
            <person name="Segurens B."/>
            <person name="Dasilva C."/>
            <person name="Salanoubat M."/>
            <person name="Levy M."/>
            <person name="Boudet N."/>
            <person name="Castellano S."/>
            <person name="Anthouard V."/>
            <person name="Jubin C."/>
            <person name="Castelli V."/>
            <person name="Katinka M."/>
            <person name="Vacherie B."/>
            <person name="Biemont C."/>
            <person name="Skalli Z."/>
            <person name="Cattolico L."/>
            <person name="Poulain J."/>
            <person name="De Berardinis V."/>
            <person name="Cruaud C."/>
            <person name="Duprat S."/>
            <person name="Brottier P."/>
            <person name="Coutanceau J.-P."/>
            <person name="Gouzy J."/>
            <person name="Parra G."/>
            <person name="Lardier G."/>
            <person name="Chapple C."/>
            <person name="McKernan K.J."/>
            <person name="McEwan P."/>
            <person name="Bosak S."/>
            <person name="Kellis M."/>
            <person name="Volff J.-N."/>
            <person name="Guigo R."/>
            <person name="Zody M.C."/>
            <person name="Mesirov J."/>
            <person name="Lindblad-Toh K."/>
            <person name="Birren B."/>
            <person name="Nusbaum C."/>
            <person name="Kahn D."/>
            <person name="Robinson-Rechavi M."/>
            <person name="Laudet V."/>
            <person name="Schachter V."/>
            <person name="Quetier F."/>
            <person name="Saurin W."/>
            <person name="Scarpelli C."/>
            <person name="Wincker P."/>
            <person name="Lander E.S."/>
            <person name="Weissenbach J."/>
            <person name="Roest Crollius H."/>
        </authorList>
    </citation>
    <scope>NUCLEOTIDE SEQUENCE [LARGE SCALE GENOMIC DNA]</scope>
</reference>
<gene>
    <name evidence="1" type="ORF">GSTENG00015850001</name>
</gene>
<protein>
    <submittedName>
        <fullName evidence="1">(spotted green pufferfish) hypothetical protein</fullName>
    </submittedName>
</protein>
<reference evidence="1" key="2">
    <citation type="submission" date="2004-02" db="EMBL/GenBank/DDBJ databases">
        <authorList>
            <consortium name="Genoscope"/>
            <consortium name="Whitehead Institute Centre for Genome Research"/>
        </authorList>
    </citation>
    <scope>NUCLEOTIDE SEQUENCE</scope>
</reference>
<proteinExistence type="predicted"/>
<sequence>MEGVDDSVMSQEMWDPGSIFMLGQQHCDKPFVTVMSPHLEGRTGKVHQEDQLVHQQDDYHCHPPKMALRGVVKHQPAARGSVWRSLSPLQGKDIIDIYEWMQPQRALEACTAVKDMDGHTFFYEWTLEAPLGANVREERRAPGLQGLVKDNICLIL</sequence>
<dbReference type="AlphaFoldDB" id="Q4SMC0"/>
<evidence type="ECO:0000313" key="1">
    <source>
        <dbReference type="EMBL" id="CAF98212.1"/>
    </source>
</evidence>
<name>Q4SMC0_TETNG</name>
<accession>Q4SMC0</accession>
<comment type="caution">
    <text evidence="1">The sequence shown here is derived from an EMBL/GenBank/DDBJ whole genome shotgun (WGS) entry which is preliminary data.</text>
</comment>
<dbReference type="EMBL" id="CAAE01014553">
    <property type="protein sequence ID" value="CAF98212.1"/>
    <property type="molecule type" value="Genomic_DNA"/>
</dbReference>